<gene>
    <name evidence="3" type="ORF">GCM10017596_28230</name>
</gene>
<dbReference type="Proteomes" id="UP001142325">
    <property type="component" value="Unassembled WGS sequence"/>
</dbReference>
<organism evidence="3 4">
    <name type="scientific">Microbacterium keratanolyticum</name>
    <dbReference type="NCBI Taxonomy" id="67574"/>
    <lineage>
        <taxon>Bacteria</taxon>
        <taxon>Bacillati</taxon>
        <taxon>Actinomycetota</taxon>
        <taxon>Actinomycetes</taxon>
        <taxon>Micrococcales</taxon>
        <taxon>Microbacteriaceae</taxon>
        <taxon>Microbacterium</taxon>
    </lineage>
</organism>
<proteinExistence type="predicted"/>
<keyword evidence="2" id="KW-1133">Transmembrane helix</keyword>
<accession>A0A9W6HUY9</accession>
<dbReference type="EMBL" id="BSET01000002">
    <property type="protein sequence ID" value="GLK03108.1"/>
    <property type="molecule type" value="Genomic_DNA"/>
</dbReference>
<keyword evidence="2" id="KW-0812">Transmembrane</keyword>
<feature type="transmembrane region" description="Helical" evidence="2">
    <location>
        <begin position="9"/>
        <end position="29"/>
    </location>
</feature>
<reference evidence="3" key="2">
    <citation type="submission" date="2023-01" db="EMBL/GenBank/DDBJ databases">
        <authorList>
            <person name="Sun Q."/>
            <person name="Evtushenko L."/>
        </authorList>
    </citation>
    <scope>NUCLEOTIDE SEQUENCE</scope>
    <source>
        <strain evidence="3">VKM Ac-1958</strain>
    </source>
</reference>
<keyword evidence="2" id="KW-0472">Membrane</keyword>
<reference evidence="3" key="1">
    <citation type="journal article" date="2014" name="Int. J. Syst. Evol. Microbiol.">
        <title>Complete genome sequence of Corynebacterium casei LMG S-19264T (=DSM 44701T), isolated from a smear-ripened cheese.</title>
        <authorList>
            <consortium name="US DOE Joint Genome Institute (JGI-PGF)"/>
            <person name="Walter F."/>
            <person name="Albersmeier A."/>
            <person name="Kalinowski J."/>
            <person name="Ruckert C."/>
        </authorList>
    </citation>
    <scope>NUCLEOTIDE SEQUENCE</scope>
    <source>
        <strain evidence="3">VKM Ac-1958</strain>
    </source>
</reference>
<evidence type="ECO:0000256" key="2">
    <source>
        <dbReference type="SAM" id="Phobius"/>
    </source>
</evidence>
<protein>
    <submittedName>
        <fullName evidence="3">Uncharacterized protein</fullName>
    </submittedName>
</protein>
<keyword evidence="4" id="KW-1185">Reference proteome</keyword>
<evidence type="ECO:0000313" key="4">
    <source>
        <dbReference type="Proteomes" id="UP001142325"/>
    </source>
</evidence>
<evidence type="ECO:0000313" key="3">
    <source>
        <dbReference type="EMBL" id="GLK03108.1"/>
    </source>
</evidence>
<feature type="region of interest" description="Disordered" evidence="1">
    <location>
        <begin position="143"/>
        <end position="171"/>
    </location>
</feature>
<feature type="transmembrane region" description="Helical" evidence="2">
    <location>
        <begin position="104"/>
        <end position="121"/>
    </location>
</feature>
<evidence type="ECO:0000256" key="1">
    <source>
        <dbReference type="SAM" id="MobiDB-lite"/>
    </source>
</evidence>
<dbReference type="AlphaFoldDB" id="A0A9W6HUY9"/>
<comment type="caution">
    <text evidence="3">The sequence shown here is derived from an EMBL/GenBank/DDBJ whole genome shotgun (WGS) entry which is preliminary data.</text>
</comment>
<feature type="transmembrane region" description="Helical" evidence="2">
    <location>
        <begin position="75"/>
        <end position="98"/>
    </location>
</feature>
<name>A0A9W6HUY9_9MICO</name>
<feature type="transmembrane region" description="Helical" evidence="2">
    <location>
        <begin position="35"/>
        <end position="54"/>
    </location>
</feature>
<sequence>MKNRIVRAVSLYAFTVVVLLAIGLLMPQVSVGWHALWAGVVLTAAALLIKPLLTKIFRNAAAKSASDRTRVGEKVVQYVLVFLVELIIWVLTVIFSGVHVRGFFWGYVLPPLALLIAWIIYDAIDDRIEAKAGQLYDRVGTSVRGTSRPDASPSTPGAPTTKAAREELADGLTPEQRRLFDEL</sequence>
<dbReference type="RefSeq" id="WP_204937911.1">
    <property type="nucleotide sequence ID" value="NZ_BAAAUM010000002.1"/>
</dbReference>